<dbReference type="Pfam" id="PF01098">
    <property type="entry name" value="FTSW_RODA_SPOVE"/>
    <property type="match status" value="1"/>
</dbReference>
<evidence type="ECO:0000313" key="8">
    <source>
        <dbReference type="Proteomes" id="UP000001551"/>
    </source>
</evidence>
<feature type="transmembrane region" description="Helical" evidence="6">
    <location>
        <begin position="16"/>
        <end position="36"/>
    </location>
</feature>
<dbReference type="GO" id="GO:0015648">
    <property type="term" value="F:lipid-linked peptidoglycan transporter activity"/>
    <property type="evidence" value="ECO:0007669"/>
    <property type="project" value="TreeGrafter"/>
</dbReference>
<keyword evidence="2 6" id="KW-0812">Transmembrane</keyword>
<feature type="transmembrane region" description="Helical" evidence="6">
    <location>
        <begin position="48"/>
        <end position="68"/>
    </location>
</feature>
<dbReference type="GO" id="GO:0005886">
    <property type="term" value="C:plasma membrane"/>
    <property type="evidence" value="ECO:0007669"/>
    <property type="project" value="TreeGrafter"/>
</dbReference>
<dbReference type="KEGG" id="eha:Ethha_1705"/>
<dbReference type="GO" id="GO:0008360">
    <property type="term" value="P:regulation of cell shape"/>
    <property type="evidence" value="ECO:0007669"/>
    <property type="project" value="UniProtKB-KW"/>
</dbReference>
<dbReference type="RefSeq" id="WP_013485584.1">
    <property type="nucleotide sequence ID" value="NC_014828.1"/>
</dbReference>
<keyword evidence="5 6" id="KW-0472">Membrane</keyword>
<dbReference type="GO" id="GO:0051301">
    <property type="term" value="P:cell division"/>
    <property type="evidence" value="ECO:0007669"/>
    <property type="project" value="InterPro"/>
</dbReference>
<feature type="transmembrane region" description="Helical" evidence="6">
    <location>
        <begin position="313"/>
        <end position="341"/>
    </location>
</feature>
<sequence length="382" mass="41985">MRNVFRAIGRYLRQTDLVLMFAAILASVYGLVLVLSATNATHTSSRTMVMQILCIVIGIAGMVVISRIDYHDMLNWWKVAAVAGVVALLLPYVHPYTVSGSADLSWINLGFTTVQPAEFVKLCFILTFAKHFDTVKDRLTSPLNVILLVLHAMVPIGIIVVQQDMGMAFVFAGIFVFMLFASGTQLRYFALGAVCLLAGTPIIWSKVFGNTQRHRILALFDPENSSLKDVSLQQLYGRSAIGSGELWGYGLFHGPRTQSPISGQLPERQNDMIFAVAGEELGFIGCIVILLLFLVLLVRLLRYVRMSKDPAGSMICIGVFSAFAMQIFINVGMVLMVLPVIGITLPFFSAGGSSMIASYWLIGLALSVYIHRKNEIFAGKED</sequence>
<evidence type="ECO:0000256" key="4">
    <source>
        <dbReference type="ARBA" id="ARBA00022989"/>
    </source>
</evidence>
<evidence type="ECO:0000256" key="6">
    <source>
        <dbReference type="SAM" id="Phobius"/>
    </source>
</evidence>
<protein>
    <submittedName>
        <fullName evidence="7">Cell cycle protein</fullName>
    </submittedName>
</protein>
<comment type="subcellular location">
    <subcellularLocation>
        <location evidence="1">Membrane</location>
        <topology evidence="1">Multi-pass membrane protein</topology>
    </subcellularLocation>
</comment>
<dbReference type="EMBL" id="CP002400">
    <property type="protein sequence ID" value="ADU27232.1"/>
    <property type="molecule type" value="Genomic_DNA"/>
</dbReference>
<dbReference type="PANTHER" id="PTHR30474">
    <property type="entry name" value="CELL CYCLE PROTEIN"/>
    <property type="match status" value="1"/>
</dbReference>
<evidence type="ECO:0000256" key="1">
    <source>
        <dbReference type="ARBA" id="ARBA00004141"/>
    </source>
</evidence>
<dbReference type="eggNOG" id="COG0772">
    <property type="taxonomic scope" value="Bacteria"/>
</dbReference>
<dbReference type="AlphaFoldDB" id="E6U973"/>
<gene>
    <name evidence="7" type="ordered locus">Ethha_1705</name>
</gene>
<evidence type="ECO:0000256" key="2">
    <source>
        <dbReference type="ARBA" id="ARBA00022692"/>
    </source>
</evidence>
<dbReference type="GO" id="GO:0032153">
    <property type="term" value="C:cell division site"/>
    <property type="evidence" value="ECO:0007669"/>
    <property type="project" value="TreeGrafter"/>
</dbReference>
<reference evidence="7 8" key="1">
    <citation type="submission" date="2010-12" db="EMBL/GenBank/DDBJ databases">
        <title>Complete sequence of Ethanoligenens harbinense YUAN-3.</title>
        <authorList>
            <person name="Lucas S."/>
            <person name="Copeland A."/>
            <person name="Lapidus A."/>
            <person name="Cheng J.-F."/>
            <person name="Bruce D."/>
            <person name="Goodwin L."/>
            <person name="Pitluck S."/>
            <person name="Chertkov O."/>
            <person name="Misra M."/>
            <person name="Detter J.C."/>
            <person name="Han C."/>
            <person name="Tapia R."/>
            <person name="Land M."/>
            <person name="Hauser L."/>
            <person name="Jeffries C."/>
            <person name="Kyrpides N."/>
            <person name="Ivanova N."/>
            <person name="Mikhailova N."/>
            <person name="Wang A."/>
            <person name="Mouttaki H."/>
            <person name="He Z."/>
            <person name="Zhou J."/>
            <person name="Hemme C.L."/>
            <person name="Woyke T."/>
        </authorList>
    </citation>
    <scope>NUCLEOTIDE SEQUENCE [LARGE SCALE GENOMIC DNA]</scope>
    <source>
        <strain evidence="8">DSM 18485 / JCM 12961 / CGMCC 1.5033 / YUAN-3</strain>
    </source>
</reference>
<feature type="transmembrane region" description="Helical" evidence="6">
    <location>
        <begin position="141"/>
        <end position="159"/>
    </location>
</feature>
<organism evidence="7 8">
    <name type="scientific">Ethanoligenens harbinense (strain DSM 18485 / JCM 12961 / CGMCC 1.5033 / YUAN-3)</name>
    <dbReference type="NCBI Taxonomy" id="663278"/>
    <lineage>
        <taxon>Bacteria</taxon>
        <taxon>Bacillati</taxon>
        <taxon>Bacillota</taxon>
        <taxon>Clostridia</taxon>
        <taxon>Eubacteriales</taxon>
        <taxon>Oscillospiraceae</taxon>
        <taxon>Ethanoligenens</taxon>
    </lineage>
</organism>
<keyword evidence="8" id="KW-1185">Reference proteome</keyword>
<dbReference type="HOGENOM" id="CLU_029243_2_1_9"/>
<keyword evidence="4 6" id="KW-1133">Transmembrane helix</keyword>
<accession>E6U973</accession>
<feature type="transmembrane region" description="Helical" evidence="6">
    <location>
        <begin position="281"/>
        <end position="301"/>
    </location>
</feature>
<feature type="transmembrane region" description="Helical" evidence="6">
    <location>
        <begin position="165"/>
        <end position="181"/>
    </location>
</feature>
<feature type="transmembrane region" description="Helical" evidence="6">
    <location>
        <begin position="188"/>
        <end position="204"/>
    </location>
</feature>
<evidence type="ECO:0000313" key="7">
    <source>
        <dbReference type="EMBL" id="ADU27232.1"/>
    </source>
</evidence>
<dbReference type="STRING" id="663278.Ethha_1705"/>
<evidence type="ECO:0000256" key="3">
    <source>
        <dbReference type="ARBA" id="ARBA00022960"/>
    </source>
</evidence>
<dbReference type="InterPro" id="IPR001182">
    <property type="entry name" value="FtsW/RodA"/>
</dbReference>
<dbReference type="Proteomes" id="UP000001551">
    <property type="component" value="Chromosome"/>
</dbReference>
<keyword evidence="3" id="KW-0133">Cell shape</keyword>
<name>E6U973_ETHHY</name>
<feature type="transmembrane region" description="Helical" evidence="6">
    <location>
        <begin position="106"/>
        <end position="129"/>
    </location>
</feature>
<feature type="transmembrane region" description="Helical" evidence="6">
    <location>
        <begin position="347"/>
        <end position="370"/>
    </location>
</feature>
<dbReference type="PANTHER" id="PTHR30474:SF1">
    <property type="entry name" value="PEPTIDOGLYCAN GLYCOSYLTRANSFERASE MRDB"/>
    <property type="match status" value="1"/>
</dbReference>
<feature type="transmembrane region" description="Helical" evidence="6">
    <location>
        <begin position="75"/>
        <end position="94"/>
    </location>
</feature>
<proteinExistence type="predicted"/>
<evidence type="ECO:0000256" key="5">
    <source>
        <dbReference type="ARBA" id="ARBA00023136"/>
    </source>
</evidence>